<reference evidence="2 3" key="1">
    <citation type="submission" date="2020-11" db="EMBL/GenBank/DDBJ databases">
        <authorList>
            <person name="Kim M.K."/>
        </authorList>
    </citation>
    <scope>NUCLEOTIDE SEQUENCE [LARGE SCALE GENOMIC DNA]</scope>
    <source>
        <strain evidence="2 3">BT439</strain>
    </source>
</reference>
<feature type="transmembrane region" description="Helical" evidence="1">
    <location>
        <begin position="71"/>
        <end position="90"/>
    </location>
</feature>
<evidence type="ECO:0000313" key="3">
    <source>
        <dbReference type="Proteomes" id="UP000645610"/>
    </source>
</evidence>
<sequence length="111" mass="12472">MATNPPDKRKHPYAWPVGINLAFLLFMVAFNRHNGPGLGLFTLALALFNGFLGLVFLLFERLLFRRQRGAGYAGGFFLSLLLLLIIGFGMCARESRNHQEVEVIEDPAQIH</sequence>
<keyword evidence="3" id="KW-1185">Reference proteome</keyword>
<comment type="caution">
    <text evidence="2">The sequence shown here is derived from an EMBL/GenBank/DDBJ whole genome shotgun (WGS) entry which is preliminary data.</text>
</comment>
<dbReference type="Proteomes" id="UP000645610">
    <property type="component" value="Unassembled WGS sequence"/>
</dbReference>
<evidence type="ECO:0000313" key="2">
    <source>
        <dbReference type="EMBL" id="MBF9143260.1"/>
    </source>
</evidence>
<feature type="transmembrane region" description="Helical" evidence="1">
    <location>
        <begin position="12"/>
        <end position="31"/>
    </location>
</feature>
<dbReference type="EMBL" id="JADQDP010000004">
    <property type="protein sequence ID" value="MBF9143260.1"/>
    <property type="molecule type" value="Genomic_DNA"/>
</dbReference>
<name>A0A931BPJ8_9BACT</name>
<dbReference type="RefSeq" id="WP_196287623.1">
    <property type="nucleotide sequence ID" value="NZ_JADQDP010000004.1"/>
</dbReference>
<proteinExistence type="predicted"/>
<organism evidence="2 3">
    <name type="scientific">Hymenobacter properus</name>
    <dbReference type="NCBI Taxonomy" id="2791026"/>
    <lineage>
        <taxon>Bacteria</taxon>
        <taxon>Pseudomonadati</taxon>
        <taxon>Bacteroidota</taxon>
        <taxon>Cytophagia</taxon>
        <taxon>Cytophagales</taxon>
        <taxon>Hymenobacteraceae</taxon>
        <taxon>Hymenobacter</taxon>
    </lineage>
</organism>
<evidence type="ECO:0000256" key="1">
    <source>
        <dbReference type="SAM" id="Phobius"/>
    </source>
</evidence>
<keyword evidence="1" id="KW-0472">Membrane</keyword>
<accession>A0A931BPJ8</accession>
<feature type="transmembrane region" description="Helical" evidence="1">
    <location>
        <begin position="37"/>
        <end position="59"/>
    </location>
</feature>
<keyword evidence="1" id="KW-1133">Transmembrane helix</keyword>
<keyword evidence="1" id="KW-0812">Transmembrane</keyword>
<gene>
    <name evidence="2" type="ORF">I2I01_16555</name>
</gene>
<dbReference type="AlphaFoldDB" id="A0A931BPJ8"/>
<protein>
    <submittedName>
        <fullName evidence="2">Uncharacterized protein</fullName>
    </submittedName>
</protein>